<accession>X0V698</accession>
<comment type="caution">
    <text evidence="2">The sequence shown here is derived from an EMBL/GenBank/DDBJ whole genome shotgun (WGS) entry which is preliminary data.</text>
</comment>
<reference evidence="2" key="1">
    <citation type="journal article" date="2014" name="Front. Microbiol.">
        <title>High frequency of phylogenetically diverse reductive dehalogenase-homologous genes in deep subseafloor sedimentary metagenomes.</title>
        <authorList>
            <person name="Kawai M."/>
            <person name="Futagami T."/>
            <person name="Toyoda A."/>
            <person name="Takaki Y."/>
            <person name="Nishi S."/>
            <person name="Hori S."/>
            <person name="Arai W."/>
            <person name="Tsubouchi T."/>
            <person name="Morono Y."/>
            <person name="Uchiyama I."/>
            <person name="Ito T."/>
            <person name="Fujiyama A."/>
            <person name="Inagaki F."/>
            <person name="Takami H."/>
        </authorList>
    </citation>
    <scope>NUCLEOTIDE SEQUENCE</scope>
    <source>
        <strain evidence="2">Expedition CK06-06</strain>
    </source>
</reference>
<dbReference type="AlphaFoldDB" id="X0V698"/>
<proteinExistence type="predicted"/>
<organism evidence="2">
    <name type="scientific">marine sediment metagenome</name>
    <dbReference type="NCBI Taxonomy" id="412755"/>
    <lineage>
        <taxon>unclassified sequences</taxon>
        <taxon>metagenomes</taxon>
        <taxon>ecological metagenomes</taxon>
    </lineage>
</organism>
<feature type="non-terminal residue" evidence="2">
    <location>
        <position position="145"/>
    </location>
</feature>
<sequence length="145" mass="17550">MVQYKCDLCSFITDKTTNYFRHLKTKKHLIKLEAEKKEKEKDEQDLFTHEHKKFTDEHEMFTGEHNLFLNKNGIIPNNKEVGKVEKIEKVNKKVFNCRFCSKTFTTRTSRCRHERKYCHKKKEDSNNNTVSIEEFMKLKEKLEEK</sequence>
<evidence type="ECO:0000259" key="1">
    <source>
        <dbReference type="PROSITE" id="PS50157"/>
    </source>
</evidence>
<dbReference type="PROSITE" id="PS50157">
    <property type="entry name" value="ZINC_FINGER_C2H2_2"/>
    <property type="match status" value="1"/>
</dbReference>
<name>X0V698_9ZZZZ</name>
<dbReference type="PROSITE" id="PS00028">
    <property type="entry name" value="ZINC_FINGER_C2H2_1"/>
    <property type="match status" value="1"/>
</dbReference>
<dbReference type="InterPro" id="IPR036236">
    <property type="entry name" value="Znf_C2H2_sf"/>
</dbReference>
<dbReference type="SUPFAM" id="SSF57667">
    <property type="entry name" value="beta-beta-alpha zinc fingers"/>
    <property type="match status" value="1"/>
</dbReference>
<dbReference type="EMBL" id="BARS01024445">
    <property type="protein sequence ID" value="GAG07988.1"/>
    <property type="molecule type" value="Genomic_DNA"/>
</dbReference>
<gene>
    <name evidence="2" type="ORF">S01H1_38808</name>
</gene>
<evidence type="ECO:0000313" key="2">
    <source>
        <dbReference type="EMBL" id="GAG07988.1"/>
    </source>
</evidence>
<dbReference type="InterPro" id="IPR013087">
    <property type="entry name" value="Znf_C2H2_type"/>
</dbReference>
<protein>
    <recommendedName>
        <fullName evidence="1">C2H2-type domain-containing protein</fullName>
    </recommendedName>
</protein>
<dbReference type="SMART" id="SM00355">
    <property type="entry name" value="ZnF_C2H2"/>
    <property type="match status" value="2"/>
</dbReference>
<feature type="domain" description="C2H2-type" evidence="1">
    <location>
        <begin position="95"/>
        <end position="124"/>
    </location>
</feature>